<dbReference type="Proteomes" id="UP001054945">
    <property type="component" value="Unassembled WGS sequence"/>
</dbReference>
<dbReference type="EMBL" id="BPLR01006794">
    <property type="protein sequence ID" value="GIY12440.1"/>
    <property type="molecule type" value="Genomic_DNA"/>
</dbReference>
<sequence length="113" mass="12573">MQEPGKQNCLAWLDVTNAFGAIPHLAIDDALSAAQGCRRTSRLVRGSSKVDPLVALLFNLCIDPVLRQARKSSNNHNVLAFADDILHYWKIVLLCFKNQSTLFLLSYTPLDFG</sequence>
<gene>
    <name evidence="1" type="ORF">CEXT_179171</name>
</gene>
<accession>A0AAV4QWE2</accession>
<evidence type="ECO:0000313" key="2">
    <source>
        <dbReference type="Proteomes" id="UP001054945"/>
    </source>
</evidence>
<proteinExistence type="predicted"/>
<dbReference type="AlphaFoldDB" id="A0AAV4QWE2"/>
<evidence type="ECO:0000313" key="1">
    <source>
        <dbReference type="EMBL" id="GIY12440.1"/>
    </source>
</evidence>
<comment type="caution">
    <text evidence="1">The sequence shown here is derived from an EMBL/GenBank/DDBJ whole genome shotgun (WGS) entry which is preliminary data.</text>
</comment>
<name>A0AAV4QWE2_CAEEX</name>
<organism evidence="1 2">
    <name type="scientific">Caerostris extrusa</name>
    <name type="common">Bark spider</name>
    <name type="synonym">Caerostris bankana</name>
    <dbReference type="NCBI Taxonomy" id="172846"/>
    <lineage>
        <taxon>Eukaryota</taxon>
        <taxon>Metazoa</taxon>
        <taxon>Ecdysozoa</taxon>
        <taxon>Arthropoda</taxon>
        <taxon>Chelicerata</taxon>
        <taxon>Arachnida</taxon>
        <taxon>Araneae</taxon>
        <taxon>Araneomorphae</taxon>
        <taxon>Entelegynae</taxon>
        <taxon>Araneoidea</taxon>
        <taxon>Araneidae</taxon>
        <taxon>Caerostris</taxon>
    </lineage>
</organism>
<keyword evidence="2" id="KW-1185">Reference proteome</keyword>
<reference evidence="1 2" key="1">
    <citation type="submission" date="2021-06" db="EMBL/GenBank/DDBJ databases">
        <title>Caerostris extrusa draft genome.</title>
        <authorList>
            <person name="Kono N."/>
            <person name="Arakawa K."/>
        </authorList>
    </citation>
    <scope>NUCLEOTIDE SEQUENCE [LARGE SCALE GENOMIC DNA]</scope>
</reference>
<evidence type="ECO:0008006" key="3">
    <source>
        <dbReference type="Google" id="ProtNLM"/>
    </source>
</evidence>
<protein>
    <recommendedName>
        <fullName evidence="3">Reverse transcriptase domain-containing protein</fullName>
    </recommendedName>
</protein>